<sequence>MPRPPGWTTWRTCSVFLGIGNIPSKPQSTSRWTPLGHVPRDADSRVADISPSLYPRLVSDVEPCHPDRDSLAHSSCLKVLSVSFVFSSCPASSPVTHSSVPEVGAPVVSPPSGGRGMDENGHEDVAERRYRAKLISISNQSPDARPTTCPRNNGAA</sequence>
<keyword evidence="3" id="KW-1185">Reference proteome</keyword>
<dbReference type="Proteomes" id="UP000007305">
    <property type="component" value="Chromosome 2"/>
</dbReference>
<evidence type="ECO:0000256" key="1">
    <source>
        <dbReference type="SAM" id="MobiDB-lite"/>
    </source>
</evidence>
<proteinExistence type="evidence at protein level"/>
<dbReference type="Gramene" id="Zm00001eb072480_T001">
    <property type="protein sequence ID" value="Zm00001eb072480_P001"/>
    <property type="gene ID" value="Zm00001eb072480"/>
</dbReference>
<dbReference type="InParanoid" id="A0A804MB80"/>
<reference evidence="3" key="1">
    <citation type="submission" date="2015-12" db="EMBL/GenBank/DDBJ databases">
        <title>Update maize B73 reference genome by single molecule sequencing technologies.</title>
        <authorList>
            <consortium name="Maize Genome Sequencing Project"/>
            <person name="Ware D."/>
        </authorList>
    </citation>
    <scope>NUCLEOTIDE SEQUENCE [LARGE SCALE GENOMIC DNA]</scope>
    <source>
        <strain evidence="3">cv. B73</strain>
    </source>
</reference>
<evidence type="ECO:0000313" key="2">
    <source>
        <dbReference type="EnsemblPlants" id="Zm00001eb072480_P001"/>
    </source>
</evidence>
<reference evidence="2" key="3">
    <citation type="submission" date="2021-05" db="UniProtKB">
        <authorList>
            <consortium name="EnsemblPlants"/>
        </authorList>
    </citation>
    <scope>IDENTIFICATION</scope>
    <source>
        <strain evidence="2">cv. B73</strain>
    </source>
</reference>
<feature type="compositionally biased region" description="Basic and acidic residues" evidence="1">
    <location>
        <begin position="116"/>
        <end position="129"/>
    </location>
</feature>
<dbReference type="EnsemblPlants" id="Zm00001eb072480_T001">
    <property type="protein sequence ID" value="Zm00001eb072480_P001"/>
    <property type="gene ID" value="Zm00001eb072480"/>
</dbReference>
<keyword evidence="4" id="KW-1267">Proteomics identification</keyword>
<accession>A0A804MB80</accession>
<evidence type="ECO:0007829" key="4">
    <source>
        <dbReference type="PeptideAtlas" id="A0A804MB80"/>
    </source>
</evidence>
<protein>
    <submittedName>
        <fullName evidence="2">Uncharacterized protein</fullName>
    </submittedName>
</protein>
<reference evidence="2" key="2">
    <citation type="submission" date="2019-07" db="EMBL/GenBank/DDBJ databases">
        <authorList>
            <person name="Seetharam A."/>
            <person name="Woodhouse M."/>
            <person name="Cannon E."/>
        </authorList>
    </citation>
    <scope>NUCLEOTIDE SEQUENCE [LARGE SCALE GENOMIC DNA]</scope>
    <source>
        <strain evidence="2">cv. B73</strain>
    </source>
</reference>
<name>A0A804MB80_MAIZE</name>
<organism evidence="2 3">
    <name type="scientific">Zea mays</name>
    <name type="common">Maize</name>
    <dbReference type="NCBI Taxonomy" id="4577"/>
    <lineage>
        <taxon>Eukaryota</taxon>
        <taxon>Viridiplantae</taxon>
        <taxon>Streptophyta</taxon>
        <taxon>Embryophyta</taxon>
        <taxon>Tracheophyta</taxon>
        <taxon>Spermatophyta</taxon>
        <taxon>Magnoliopsida</taxon>
        <taxon>Liliopsida</taxon>
        <taxon>Poales</taxon>
        <taxon>Poaceae</taxon>
        <taxon>PACMAD clade</taxon>
        <taxon>Panicoideae</taxon>
        <taxon>Andropogonodae</taxon>
        <taxon>Andropogoneae</taxon>
        <taxon>Tripsacinae</taxon>
        <taxon>Zea</taxon>
    </lineage>
</organism>
<dbReference type="AlphaFoldDB" id="A0A804MB80"/>
<feature type="region of interest" description="Disordered" evidence="1">
    <location>
        <begin position="93"/>
        <end position="156"/>
    </location>
</feature>
<evidence type="ECO:0000313" key="3">
    <source>
        <dbReference type="Proteomes" id="UP000007305"/>
    </source>
</evidence>